<keyword evidence="2" id="KW-0040">ANK repeat</keyword>
<evidence type="ECO:0000259" key="3">
    <source>
        <dbReference type="Pfam" id="PF22939"/>
    </source>
</evidence>
<comment type="caution">
    <text evidence="6">The sequence shown here is derived from an EMBL/GenBank/DDBJ whole genome shotgun (WGS) entry which is preliminary data.</text>
</comment>
<dbReference type="SMART" id="SM00248">
    <property type="entry name" value="ANK"/>
    <property type="match status" value="10"/>
</dbReference>
<evidence type="ECO:0000313" key="7">
    <source>
        <dbReference type="Proteomes" id="UP000664203"/>
    </source>
</evidence>
<keyword evidence="7" id="KW-1185">Reference proteome</keyword>
<dbReference type="InterPro" id="IPR036770">
    <property type="entry name" value="Ankyrin_rpt-contain_sf"/>
</dbReference>
<evidence type="ECO:0000256" key="1">
    <source>
        <dbReference type="ARBA" id="ARBA00022737"/>
    </source>
</evidence>
<dbReference type="Pfam" id="PF22939">
    <property type="entry name" value="WHD_GPIID"/>
    <property type="match status" value="1"/>
</dbReference>
<dbReference type="InterPro" id="IPR027417">
    <property type="entry name" value="P-loop_NTPase"/>
</dbReference>
<feature type="repeat" description="ANK" evidence="2">
    <location>
        <begin position="945"/>
        <end position="977"/>
    </location>
</feature>
<dbReference type="PROSITE" id="PS50088">
    <property type="entry name" value="ANK_REPEAT"/>
    <property type="match status" value="6"/>
</dbReference>
<name>A0A8H3PKT2_9LECA</name>
<dbReference type="PANTHER" id="PTHR10039">
    <property type="entry name" value="AMELOGENIN"/>
    <property type="match status" value="1"/>
</dbReference>
<dbReference type="SUPFAM" id="SSF52540">
    <property type="entry name" value="P-loop containing nucleoside triphosphate hydrolases"/>
    <property type="match status" value="1"/>
</dbReference>
<dbReference type="InterPro" id="IPR054471">
    <property type="entry name" value="GPIID_WHD"/>
</dbReference>
<feature type="repeat" description="ANK" evidence="2">
    <location>
        <begin position="1023"/>
        <end position="1046"/>
    </location>
</feature>
<proteinExistence type="predicted"/>
<dbReference type="SUPFAM" id="SSF48403">
    <property type="entry name" value="Ankyrin repeat"/>
    <property type="match status" value="2"/>
</dbReference>
<dbReference type="OrthoDB" id="7464126at2759"/>
<dbReference type="InterPro" id="IPR056884">
    <property type="entry name" value="NPHP3-like_N"/>
</dbReference>
<feature type="domain" description="GPI inositol-deacylase winged helix" evidence="3">
    <location>
        <begin position="541"/>
        <end position="617"/>
    </location>
</feature>
<reference evidence="6" key="1">
    <citation type="submission" date="2021-03" db="EMBL/GenBank/DDBJ databases">
        <authorList>
            <person name="Tagirdzhanova G."/>
        </authorList>
    </citation>
    <scope>NUCLEOTIDE SEQUENCE</scope>
</reference>
<feature type="domain" description="Nephrocystin 3-like N-terminal" evidence="5">
    <location>
        <begin position="261"/>
        <end position="426"/>
    </location>
</feature>
<dbReference type="PANTHER" id="PTHR10039:SF10">
    <property type="entry name" value="NACHT DOMAIN-CONTAINING PROTEIN"/>
    <property type="match status" value="1"/>
</dbReference>
<feature type="repeat" description="ANK" evidence="2">
    <location>
        <begin position="1071"/>
        <end position="1103"/>
    </location>
</feature>
<sequence>MASHLPSQDAWTRARNRYMEDLTHEEKHLYLQASPEMIFYDASAAEKSHGASSTSRGLMNKLQPLVAAIEQYGRALDVYSNAYPLALSPLWGSIRVLLLIAREFGKYFEKLVDMFARIGDVLPRFQLYEKLFPDHERLIHALSVAYVDVIVFCSDAKAVFRRGQRALLTSLKVGFKLMWKPFESQFGQQIDNFRHHRKNVEKEAGLSHMVEAADARALALANRSQLEKAKMENEYRRIIAMITSVDVEAKHRKLQSLRFHGTGEWLLQNDKYMEWKYASGPSSLCCYGIPGSGKSVLTSRIIDDLSITVTAPHVAIVYYYCDYADQRTLQTDRILGTILKQLVPGDRIPEEIKPQILRAYKDGRRSPGTYELMEIVSLLMDLRPIVYIVLDGLDECERPPRQDILSFLERLSTLAKASVRTFVSCRDEDQLLRSLQSYPRIQLTAVALGSDINSFVEGSVRSRIESGQLTVRNPHLEHQIVRELVNKAHGMFLWIFFQLDDLCEALSDAMIRQTLRELPVGLVETYERILLKISKSPLARQEIALRMFRWTVCSRRLMKAEELQEAVAFEKSDMFWDRDKIPDETLMIETCRGLLVRDEEDRTVRFAHHTVQQYLLSAPAIRTEEGPRFSISPRSEAEALIGRVCVTYLCFSDFETQIALRTPNLHLEPLGVLKTGGPVRLPTVLGIGKSLLEIPYRLFGGKSSTAALNIDYSKYLTPNKRTRPQIPSGLTEKYRLLEYVVEFWMDHTQRLAPAFHAKFRHLVMHKTLSFEFRPWGLNQHFGNYGCVSCSDPTKAKDLPFTSLFHYAAQAGHWNLMESLVTEYCQHEVPLDQTLLIACREGQDLIVQNLMRRFTFDISDGRAVHVAAAAGNAGVLKYFMHLSQNTAEGGRKFSLYKIKANACSLLNLAATNGHKEVVDVILTWCHWDDPESFTDSDYINKKDENTGRTAFFSAIMSGQENIVRDLLARGAKIEAHGSTAIHMAADYGHQEILRMLLEIATKDLDNDGGEVDAPKALLCSYDSGGDTPLHHGARNGHFAVVALILKHLPRFESGSIDWGTYRNGFTNSKPAVRYTPLHLAARAGYLDVIQILIDNGVNVEAETHFLKNSRGDFQVRFEDEIEGNGYTALHSAAEGGHLDALKILKDNGANLRARTKVFEWTALHLAAAEGHEAVTAWLLQNGAQSRAEAKDGTKALQLAVNGDHDGVVRTLLKIHPGKDIPFDGYNQGEMLAWIKTAAENGKDSVLRAIFESSGSLGTATGVEYLKAALRVAEREKQKGTVGLIMSFLEANSPD</sequence>
<dbReference type="InterPro" id="IPR002110">
    <property type="entry name" value="Ankyrin_rpt"/>
</dbReference>
<evidence type="ECO:0000256" key="2">
    <source>
        <dbReference type="PROSITE-ProRule" id="PRU00023"/>
    </source>
</evidence>
<feature type="domain" description="DUF7708" evidence="4">
    <location>
        <begin position="62"/>
        <end position="211"/>
    </location>
</feature>
<dbReference type="PROSITE" id="PS50297">
    <property type="entry name" value="ANK_REP_REGION"/>
    <property type="match status" value="6"/>
</dbReference>
<evidence type="ECO:0000259" key="4">
    <source>
        <dbReference type="Pfam" id="PF24809"/>
    </source>
</evidence>
<dbReference type="Pfam" id="PF12796">
    <property type="entry name" value="Ank_2"/>
    <property type="match status" value="3"/>
</dbReference>
<keyword evidence="1" id="KW-0677">Repeat</keyword>
<protein>
    <submittedName>
        <fullName evidence="6">Uncharacterized protein</fullName>
    </submittedName>
</protein>
<dbReference type="Pfam" id="PF24809">
    <property type="entry name" value="DUF7708"/>
    <property type="match status" value="1"/>
</dbReference>
<gene>
    <name evidence="6" type="ORF">ALECFALPRED_010351</name>
</gene>
<dbReference type="PRINTS" id="PR01415">
    <property type="entry name" value="ANKYRIN"/>
</dbReference>
<feature type="repeat" description="ANK" evidence="2">
    <location>
        <begin position="1157"/>
        <end position="1189"/>
    </location>
</feature>
<dbReference type="InterPro" id="IPR056125">
    <property type="entry name" value="DUF7708"/>
</dbReference>
<evidence type="ECO:0000259" key="5">
    <source>
        <dbReference type="Pfam" id="PF24883"/>
    </source>
</evidence>
<accession>A0A8H3PKT2</accession>
<feature type="repeat" description="ANK" evidence="2">
    <location>
        <begin position="975"/>
        <end position="997"/>
    </location>
</feature>
<dbReference type="Gene3D" id="1.25.40.20">
    <property type="entry name" value="Ankyrin repeat-containing domain"/>
    <property type="match status" value="3"/>
</dbReference>
<dbReference type="Gene3D" id="3.40.50.300">
    <property type="entry name" value="P-loop containing nucleotide triphosphate hydrolases"/>
    <property type="match status" value="1"/>
</dbReference>
<organism evidence="6 7">
    <name type="scientific">Alectoria fallacina</name>
    <dbReference type="NCBI Taxonomy" id="1903189"/>
    <lineage>
        <taxon>Eukaryota</taxon>
        <taxon>Fungi</taxon>
        <taxon>Dikarya</taxon>
        <taxon>Ascomycota</taxon>
        <taxon>Pezizomycotina</taxon>
        <taxon>Lecanoromycetes</taxon>
        <taxon>OSLEUM clade</taxon>
        <taxon>Lecanoromycetidae</taxon>
        <taxon>Lecanorales</taxon>
        <taxon>Lecanorineae</taxon>
        <taxon>Parmeliaceae</taxon>
        <taxon>Alectoria</taxon>
    </lineage>
</organism>
<dbReference type="Pfam" id="PF24883">
    <property type="entry name" value="NPHP3_N"/>
    <property type="match status" value="1"/>
</dbReference>
<evidence type="ECO:0000313" key="6">
    <source>
        <dbReference type="EMBL" id="CAF9942980.1"/>
    </source>
</evidence>
<dbReference type="EMBL" id="CAJPDR010000854">
    <property type="protein sequence ID" value="CAF9942980.1"/>
    <property type="molecule type" value="Genomic_DNA"/>
</dbReference>
<dbReference type="Proteomes" id="UP000664203">
    <property type="component" value="Unassembled WGS sequence"/>
</dbReference>
<feature type="repeat" description="ANK" evidence="2">
    <location>
        <begin position="1123"/>
        <end position="1155"/>
    </location>
</feature>